<comment type="caution">
    <text evidence="54">The sequence shown here is derived from an EMBL/GenBank/DDBJ whole genome shotgun (WGS) entry which is preliminary data.</text>
</comment>
<comment type="catalytic activity">
    <reaction evidence="28">
        <text>(2E)-hexenoyl-[ACP] + NADPH + H(+) = hexanoyl-[ACP] + NADP(+)</text>
        <dbReference type="Rhea" id="RHEA:41832"/>
        <dbReference type="Rhea" id="RHEA-COMP:9631"/>
        <dbReference type="Rhea" id="RHEA-COMP:9632"/>
        <dbReference type="ChEBI" id="CHEBI:15378"/>
        <dbReference type="ChEBI" id="CHEBI:57783"/>
        <dbReference type="ChEBI" id="CHEBI:58349"/>
        <dbReference type="ChEBI" id="CHEBI:78458"/>
        <dbReference type="ChEBI" id="CHEBI:78459"/>
    </reaction>
    <physiologicalReaction direction="left-to-right" evidence="28">
        <dbReference type="Rhea" id="RHEA:41833"/>
    </physiologicalReaction>
</comment>
<dbReference type="Pfam" id="PF00975">
    <property type="entry name" value="Thioesterase"/>
    <property type="match status" value="1"/>
</dbReference>
<keyword evidence="3" id="KW-0597">Phosphoprotein</keyword>
<comment type="catalytic activity">
    <reaction evidence="45">
        <text>3-oxohexadecanoyl-[ACP] + NADPH + H(+) = (3R)-hydroxyhexadecanoyl-[ACP] + NADP(+)</text>
        <dbReference type="Rhea" id="RHEA:41904"/>
        <dbReference type="Rhea" id="RHEA-COMP:9649"/>
        <dbReference type="Rhea" id="RHEA-COMP:9650"/>
        <dbReference type="ChEBI" id="CHEBI:15378"/>
        <dbReference type="ChEBI" id="CHEBI:57783"/>
        <dbReference type="ChEBI" id="CHEBI:58349"/>
        <dbReference type="ChEBI" id="CHEBI:78478"/>
        <dbReference type="ChEBI" id="CHEBI:78480"/>
    </reaction>
    <physiologicalReaction direction="left-to-right" evidence="45">
        <dbReference type="Rhea" id="RHEA:41905"/>
    </physiologicalReaction>
</comment>
<comment type="catalytic activity">
    <reaction evidence="17">
        <text>(3R)-hydroxyhexadecanoyl-[ACP] = (2E)-hexadecenoyl-[ACP] + H2O</text>
        <dbReference type="Rhea" id="RHEA:41908"/>
        <dbReference type="Rhea" id="RHEA-COMP:9650"/>
        <dbReference type="Rhea" id="RHEA-COMP:9651"/>
        <dbReference type="ChEBI" id="CHEBI:15377"/>
        <dbReference type="ChEBI" id="CHEBI:78480"/>
        <dbReference type="ChEBI" id="CHEBI:78481"/>
    </reaction>
    <physiologicalReaction direction="left-to-right" evidence="17">
        <dbReference type="Rhea" id="RHEA:41909"/>
    </physiologicalReaction>
</comment>
<dbReference type="InterPro" id="IPR049900">
    <property type="entry name" value="PKS_mFAS_DH"/>
</dbReference>
<evidence type="ECO:0000256" key="48">
    <source>
        <dbReference type="ARBA" id="ARBA00049521"/>
    </source>
</evidence>
<keyword evidence="5" id="KW-0702">S-nitrosylation</keyword>
<comment type="catalytic activity">
    <reaction evidence="46">
        <text>3-oxooctanoyl-[ACP] + NADPH + H(+) = (3R)-hydroxyoctanoyl-[ACP] + NADP(+)</text>
        <dbReference type="Rhea" id="RHEA:41840"/>
        <dbReference type="Rhea" id="RHEA-COMP:9633"/>
        <dbReference type="Rhea" id="RHEA-COMP:9634"/>
        <dbReference type="ChEBI" id="CHEBI:15378"/>
        <dbReference type="ChEBI" id="CHEBI:57783"/>
        <dbReference type="ChEBI" id="CHEBI:58349"/>
        <dbReference type="ChEBI" id="CHEBI:78460"/>
        <dbReference type="ChEBI" id="CHEBI:78461"/>
    </reaction>
    <physiologicalReaction direction="left-to-right" evidence="46">
        <dbReference type="Rhea" id="RHEA:41841"/>
    </physiologicalReaction>
</comment>
<proteinExistence type="predicted"/>
<comment type="catalytic activity">
    <reaction evidence="16">
        <text>(3R)-hydroxyoctadecanoyl-[ACP] = (2E)-octadecenoyl-[ACP] + H2O</text>
        <dbReference type="Rhea" id="RHEA:41924"/>
        <dbReference type="Rhea" id="RHEA-COMP:9654"/>
        <dbReference type="Rhea" id="RHEA-COMP:9655"/>
        <dbReference type="ChEBI" id="CHEBI:15377"/>
        <dbReference type="ChEBI" id="CHEBI:78488"/>
        <dbReference type="ChEBI" id="CHEBI:78489"/>
    </reaction>
    <physiologicalReaction direction="left-to-right" evidence="16">
        <dbReference type="Rhea" id="RHEA:41925"/>
    </physiologicalReaction>
</comment>
<evidence type="ECO:0000256" key="15">
    <source>
        <dbReference type="ARBA" id="ARBA00023398"/>
    </source>
</evidence>
<dbReference type="InterPro" id="IPR050091">
    <property type="entry name" value="PKS_NRPS_Biosynth_Enz"/>
</dbReference>
<evidence type="ECO:0000256" key="26">
    <source>
        <dbReference type="ARBA" id="ARBA00047578"/>
    </source>
</evidence>
<evidence type="ECO:0000256" key="44">
    <source>
        <dbReference type="ARBA" id="ARBA00049263"/>
    </source>
</evidence>
<evidence type="ECO:0000256" key="22">
    <source>
        <dbReference type="ARBA" id="ARBA00047400"/>
    </source>
</evidence>
<evidence type="ECO:0000256" key="1">
    <source>
        <dbReference type="ARBA" id="ARBA00005189"/>
    </source>
</evidence>
<evidence type="ECO:0000256" key="10">
    <source>
        <dbReference type="ARBA" id="ARBA00023332"/>
    </source>
</evidence>
<comment type="catalytic activity">
    <reaction evidence="25">
        <text>(2E)-butenoyl-[ACP] + NADPH + H(+) = butanoyl-[ACP] + NADP(+)</text>
        <dbReference type="Rhea" id="RHEA:41812"/>
        <dbReference type="Rhea" id="RHEA-COMP:9627"/>
        <dbReference type="Rhea" id="RHEA-COMP:9628"/>
        <dbReference type="ChEBI" id="CHEBI:15378"/>
        <dbReference type="ChEBI" id="CHEBI:57783"/>
        <dbReference type="ChEBI" id="CHEBI:58349"/>
        <dbReference type="ChEBI" id="CHEBI:78453"/>
        <dbReference type="ChEBI" id="CHEBI:78454"/>
    </reaction>
    <physiologicalReaction direction="left-to-right" evidence="25">
        <dbReference type="Rhea" id="RHEA:41813"/>
    </physiologicalReaction>
</comment>
<keyword evidence="9" id="KW-0511">Multifunctional enzyme</keyword>
<feature type="domain" description="Carrier" evidence="51">
    <location>
        <begin position="2012"/>
        <end position="2089"/>
    </location>
</feature>
<dbReference type="SMART" id="SM00829">
    <property type="entry name" value="PKS_ER"/>
    <property type="match status" value="1"/>
</dbReference>
<comment type="catalytic activity">
    <reaction evidence="48">
        <text>(2E)-decenoyl-[ACP] + NADPH + H(+) = decanoyl-[ACP] + NADP(+)</text>
        <dbReference type="Rhea" id="RHEA:41864"/>
        <dbReference type="Rhea" id="RHEA-COMP:9639"/>
        <dbReference type="Rhea" id="RHEA-COMP:9640"/>
        <dbReference type="ChEBI" id="CHEBI:15378"/>
        <dbReference type="ChEBI" id="CHEBI:57783"/>
        <dbReference type="ChEBI" id="CHEBI:58349"/>
        <dbReference type="ChEBI" id="CHEBI:78467"/>
        <dbReference type="ChEBI" id="CHEBI:78468"/>
    </reaction>
    <physiologicalReaction direction="left-to-right" evidence="48">
        <dbReference type="Rhea" id="RHEA:41865"/>
    </physiologicalReaction>
</comment>
<dbReference type="Pfam" id="PF00550">
    <property type="entry name" value="PP-binding"/>
    <property type="match status" value="1"/>
</dbReference>
<dbReference type="Pfam" id="PF21149">
    <property type="entry name" value="FAS_pseudo-KR"/>
    <property type="match status" value="1"/>
</dbReference>
<evidence type="ECO:0000256" key="11">
    <source>
        <dbReference type="ARBA" id="ARBA00023351"/>
    </source>
</evidence>
<comment type="catalytic activity">
    <reaction evidence="44">
        <text>3-oxododecanoyl-[ACP] + NADPH + H(+) = (3R)-hydroxydodecanoyl-[ACP] + NADP(+)</text>
        <dbReference type="Rhea" id="RHEA:41872"/>
        <dbReference type="Rhea" id="RHEA-COMP:9641"/>
        <dbReference type="Rhea" id="RHEA-COMP:9642"/>
        <dbReference type="ChEBI" id="CHEBI:15378"/>
        <dbReference type="ChEBI" id="CHEBI:57783"/>
        <dbReference type="ChEBI" id="CHEBI:58349"/>
        <dbReference type="ChEBI" id="CHEBI:78469"/>
        <dbReference type="ChEBI" id="CHEBI:78470"/>
    </reaction>
    <physiologicalReaction direction="left-to-right" evidence="44">
        <dbReference type="Rhea" id="RHEA:41873"/>
    </physiologicalReaction>
</comment>
<dbReference type="Gene3D" id="3.40.50.1820">
    <property type="entry name" value="alpha/beta hydrolase"/>
    <property type="match status" value="1"/>
</dbReference>
<dbReference type="Pfam" id="PF00109">
    <property type="entry name" value="ketoacyl-synt"/>
    <property type="match status" value="1"/>
</dbReference>
<dbReference type="InterPro" id="IPR011032">
    <property type="entry name" value="GroES-like_sf"/>
</dbReference>
<dbReference type="SUPFAM" id="SSF51735">
    <property type="entry name" value="NAD(P)-binding Rossmann-fold domains"/>
    <property type="match status" value="2"/>
</dbReference>
<dbReference type="InterPro" id="IPR001227">
    <property type="entry name" value="Ac_transferase_dom_sf"/>
</dbReference>
<evidence type="ECO:0000256" key="35">
    <source>
        <dbReference type="ARBA" id="ARBA00048506"/>
    </source>
</evidence>
<comment type="catalytic activity">
    <reaction evidence="26">
        <text>dodecanoyl-[ACP] + malonyl-[ACP] + H(+) = 3-oxotetradecanoyl-[ACP] + holo-[ACP] + CO2</text>
        <dbReference type="Rhea" id="RHEA:41884"/>
        <dbReference type="Rhea" id="RHEA-COMP:9623"/>
        <dbReference type="Rhea" id="RHEA-COMP:9644"/>
        <dbReference type="Rhea" id="RHEA-COMP:9645"/>
        <dbReference type="Rhea" id="RHEA-COMP:9685"/>
        <dbReference type="ChEBI" id="CHEBI:15378"/>
        <dbReference type="ChEBI" id="CHEBI:16526"/>
        <dbReference type="ChEBI" id="CHEBI:64479"/>
        <dbReference type="ChEBI" id="CHEBI:65264"/>
        <dbReference type="ChEBI" id="CHEBI:78449"/>
        <dbReference type="ChEBI" id="CHEBI:78473"/>
    </reaction>
    <physiologicalReaction direction="left-to-right" evidence="26">
        <dbReference type="Rhea" id="RHEA:41885"/>
    </physiologicalReaction>
</comment>
<feature type="domain" description="Ketosynthase family 3 (KS3)" evidence="52">
    <location>
        <begin position="22"/>
        <end position="427"/>
    </location>
</feature>
<dbReference type="Gene3D" id="3.90.180.10">
    <property type="entry name" value="Medium-chain alcohol dehydrogenases, catalytic domain"/>
    <property type="match status" value="1"/>
</dbReference>
<evidence type="ECO:0000256" key="38">
    <source>
        <dbReference type="ARBA" id="ARBA00048691"/>
    </source>
</evidence>
<evidence type="ECO:0000256" key="31">
    <source>
        <dbReference type="ARBA" id="ARBA00048051"/>
    </source>
</evidence>
<evidence type="ECO:0000256" key="4">
    <source>
        <dbReference type="ARBA" id="ARBA00022679"/>
    </source>
</evidence>
<evidence type="ECO:0000256" key="29">
    <source>
        <dbReference type="ARBA" id="ARBA00047953"/>
    </source>
</evidence>
<comment type="catalytic activity">
    <reaction evidence="33">
        <text>tetradecanoyl-[ACP] + H2O = tetradecanoate + holo-[ACP] + H(+)</text>
        <dbReference type="Rhea" id="RHEA:30123"/>
        <dbReference type="Rhea" id="RHEA-COMP:9648"/>
        <dbReference type="Rhea" id="RHEA-COMP:9685"/>
        <dbReference type="ChEBI" id="CHEBI:15377"/>
        <dbReference type="ChEBI" id="CHEBI:15378"/>
        <dbReference type="ChEBI" id="CHEBI:30807"/>
        <dbReference type="ChEBI" id="CHEBI:64479"/>
        <dbReference type="ChEBI" id="CHEBI:78477"/>
        <dbReference type="EC" id="3.1.2.14"/>
    </reaction>
    <physiologicalReaction direction="left-to-right" evidence="33">
        <dbReference type="Rhea" id="RHEA:30124"/>
    </physiologicalReaction>
</comment>
<comment type="catalytic activity">
    <reaction evidence="21">
        <text>hexanoyl-[ACP] + malonyl-[ACP] + H(+) = 3-oxooctanoyl-[ACP] + holo-[ACP] + CO2</text>
        <dbReference type="Rhea" id="RHEA:41836"/>
        <dbReference type="Rhea" id="RHEA-COMP:9623"/>
        <dbReference type="Rhea" id="RHEA-COMP:9632"/>
        <dbReference type="Rhea" id="RHEA-COMP:9633"/>
        <dbReference type="Rhea" id="RHEA-COMP:9685"/>
        <dbReference type="ChEBI" id="CHEBI:15378"/>
        <dbReference type="ChEBI" id="CHEBI:16526"/>
        <dbReference type="ChEBI" id="CHEBI:64479"/>
        <dbReference type="ChEBI" id="CHEBI:78449"/>
        <dbReference type="ChEBI" id="CHEBI:78459"/>
        <dbReference type="ChEBI" id="CHEBI:78460"/>
    </reaction>
    <physiologicalReaction direction="left-to-right" evidence="21">
        <dbReference type="Rhea" id="RHEA:41837"/>
    </physiologicalReaction>
</comment>
<evidence type="ECO:0000256" key="41">
    <source>
        <dbReference type="ARBA" id="ARBA00049019"/>
    </source>
</evidence>
<dbReference type="Gene3D" id="3.40.50.720">
    <property type="entry name" value="NAD(P)-binding Rossmann-like Domain"/>
    <property type="match status" value="1"/>
</dbReference>
<evidence type="ECO:0000256" key="45">
    <source>
        <dbReference type="ARBA" id="ARBA00049414"/>
    </source>
</evidence>
<comment type="catalytic activity">
    <reaction evidence="32">
        <text>(2E)-dodecenoyl-[ACP] + NADPH + H(+) = dodecanoyl-[ACP] + NADP(+)</text>
        <dbReference type="Rhea" id="RHEA:41880"/>
        <dbReference type="Rhea" id="RHEA-COMP:9643"/>
        <dbReference type="Rhea" id="RHEA-COMP:9644"/>
        <dbReference type="ChEBI" id="CHEBI:15378"/>
        <dbReference type="ChEBI" id="CHEBI:57783"/>
        <dbReference type="ChEBI" id="CHEBI:58349"/>
        <dbReference type="ChEBI" id="CHEBI:65264"/>
        <dbReference type="ChEBI" id="CHEBI:78472"/>
    </reaction>
    <physiologicalReaction direction="left-to-right" evidence="32">
        <dbReference type="Rhea" id="RHEA:41881"/>
    </physiologicalReaction>
</comment>
<feature type="active site" description="Proton donor; for dehydratase activity" evidence="50">
    <location>
        <position position="1056"/>
    </location>
</feature>
<dbReference type="InterPro" id="IPR057326">
    <property type="entry name" value="KR_dom"/>
</dbReference>
<feature type="domain" description="PKS/mFAS DH" evidence="53">
    <location>
        <begin position="864"/>
        <end position="1139"/>
    </location>
</feature>
<evidence type="ECO:0000256" key="5">
    <source>
        <dbReference type="ARBA" id="ARBA00022799"/>
    </source>
</evidence>
<dbReference type="InterPro" id="IPR016039">
    <property type="entry name" value="Thiolase-like"/>
</dbReference>
<evidence type="ECO:0000256" key="3">
    <source>
        <dbReference type="ARBA" id="ARBA00022553"/>
    </source>
</evidence>
<comment type="function">
    <text evidence="19">Fatty acid synthetase is a multifunctional enzyme that catalyzes the de novo biosynthesis of long-chain saturated fatty acids starting from acetyl-CoA and malonyl-CoA in the presence of NADPH. This multifunctional protein contains 7 catalytic activities and a site for the binding of the prosthetic group 4'-phosphopantetheine of the acyl carrier protein ([ACP]) domain.</text>
</comment>
<evidence type="ECO:0000256" key="28">
    <source>
        <dbReference type="ARBA" id="ARBA00047897"/>
    </source>
</evidence>
<feature type="active site" description="Proton acceptor; for dehydratase activity" evidence="50">
    <location>
        <position position="901"/>
    </location>
</feature>
<evidence type="ECO:0000256" key="36">
    <source>
        <dbReference type="ARBA" id="ARBA00048571"/>
    </source>
</evidence>
<evidence type="ECO:0000256" key="33">
    <source>
        <dbReference type="ARBA" id="ARBA00048289"/>
    </source>
</evidence>
<dbReference type="InterPro" id="IPR014031">
    <property type="entry name" value="Ketoacyl_synth_C"/>
</dbReference>
<dbReference type="SMART" id="SM00823">
    <property type="entry name" value="PKS_PP"/>
    <property type="match status" value="1"/>
</dbReference>
<evidence type="ECO:0000256" key="47">
    <source>
        <dbReference type="ARBA" id="ARBA00049449"/>
    </source>
</evidence>
<dbReference type="PROSITE" id="PS52004">
    <property type="entry name" value="KS3_2"/>
    <property type="match status" value="1"/>
</dbReference>
<evidence type="ECO:0000256" key="37">
    <source>
        <dbReference type="ARBA" id="ARBA00048650"/>
    </source>
</evidence>
<protein>
    <submittedName>
        <fullName evidence="54">Fatty acid synthase-like</fullName>
    </submittedName>
</protein>
<evidence type="ECO:0000259" key="52">
    <source>
        <dbReference type="PROSITE" id="PS52004"/>
    </source>
</evidence>
<evidence type="ECO:0000256" key="13">
    <source>
        <dbReference type="ARBA" id="ARBA00023388"/>
    </source>
</evidence>
<dbReference type="InterPro" id="IPR049391">
    <property type="entry name" value="FAS_pseudo-KR"/>
</dbReference>
<dbReference type="SUPFAM" id="SSF52151">
    <property type="entry name" value="FabD/lysophospholipase-like"/>
    <property type="match status" value="1"/>
</dbReference>
<dbReference type="InterPro" id="IPR042104">
    <property type="entry name" value="PKS_dehydratase_sf"/>
</dbReference>
<dbReference type="GO" id="GO:0016297">
    <property type="term" value="F:fatty acyl-[ACP] hydrolase activity"/>
    <property type="evidence" value="ECO:0007669"/>
    <property type="project" value="UniProtKB-EC"/>
</dbReference>
<evidence type="ECO:0000256" key="30">
    <source>
        <dbReference type="ARBA" id="ARBA00047961"/>
    </source>
</evidence>
<dbReference type="Pfam" id="PF21089">
    <property type="entry name" value="PKS_DH_N"/>
    <property type="match status" value="1"/>
</dbReference>
<keyword evidence="55" id="KW-1185">Reference proteome</keyword>
<dbReference type="GO" id="GO:0004316">
    <property type="term" value="F:3-oxoacyl-[acyl-carrier-protein] reductase (NADPH) activity"/>
    <property type="evidence" value="ECO:0007669"/>
    <property type="project" value="UniProtKB-EC"/>
</dbReference>
<dbReference type="Pfam" id="PF16197">
    <property type="entry name" value="KAsynt_C_assoc"/>
    <property type="match status" value="1"/>
</dbReference>
<dbReference type="PANTHER" id="PTHR43775:SF23">
    <property type="entry name" value="FATTY ACID SYNTHASE 3"/>
    <property type="match status" value="1"/>
</dbReference>
<dbReference type="InterPro" id="IPR036736">
    <property type="entry name" value="ACP-like_sf"/>
</dbReference>
<evidence type="ECO:0000256" key="12">
    <source>
        <dbReference type="ARBA" id="ARBA00023373"/>
    </source>
</evidence>
<evidence type="ECO:0000256" key="16">
    <source>
        <dbReference type="ARBA" id="ARBA00023399"/>
    </source>
</evidence>
<feature type="region of interest" description="C-terminal hotdog fold" evidence="50">
    <location>
        <begin position="1007"/>
        <end position="1139"/>
    </location>
</feature>
<dbReference type="InterPro" id="IPR001031">
    <property type="entry name" value="Thioesterase"/>
</dbReference>
<comment type="catalytic activity">
    <reaction evidence="24">
        <text>tetradecanoyl-[ACP] + malonyl-[ACP] + H(+) = 3-oxohexadecanoyl-[ACP] + holo-[ACP] + CO2</text>
        <dbReference type="Rhea" id="RHEA:41900"/>
        <dbReference type="Rhea" id="RHEA-COMP:9623"/>
        <dbReference type="Rhea" id="RHEA-COMP:9648"/>
        <dbReference type="Rhea" id="RHEA-COMP:9649"/>
        <dbReference type="Rhea" id="RHEA-COMP:9685"/>
        <dbReference type="ChEBI" id="CHEBI:15378"/>
        <dbReference type="ChEBI" id="CHEBI:16526"/>
        <dbReference type="ChEBI" id="CHEBI:64479"/>
        <dbReference type="ChEBI" id="CHEBI:78449"/>
        <dbReference type="ChEBI" id="CHEBI:78477"/>
        <dbReference type="ChEBI" id="CHEBI:78478"/>
    </reaction>
    <physiologicalReaction direction="left-to-right" evidence="24">
        <dbReference type="Rhea" id="RHEA:41901"/>
    </physiologicalReaction>
</comment>
<evidence type="ECO:0000259" key="53">
    <source>
        <dbReference type="PROSITE" id="PS52019"/>
    </source>
</evidence>
<dbReference type="CDD" id="cd00833">
    <property type="entry name" value="PKS"/>
    <property type="match status" value="1"/>
</dbReference>
<evidence type="ECO:0000256" key="18">
    <source>
        <dbReference type="ARBA" id="ARBA00023402"/>
    </source>
</evidence>
<dbReference type="GO" id="GO:0004313">
    <property type="term" value="F:[acyl-carrier-protein] S-acetyltransferase activity"/>
    <property type="evidence" value="ECO:0007669"/>
    <property type="project" value="UniProtKB-EC"/>
</dbReference>
<keyword evidence="6" id="KW-0521">NADP</keyword>
<comment type="catalytic activity">
    <reaction evidence="39">
        <text>hexadecanoyl-[ACP] + H2O = hexadecanoate + holo-[ACP] + H(+)</text>
        <dbReference type="Rhea" id="RHEA:41932"/>
        <dbReference type="Rhea" id="RHEA-COMP:9652"/>
        <dbReference type="Rhea" id="RHEA-COMP:9685"/>
        <dbReference type="ChEBI" id="CHEBI:7896"/>
        <dbReference type="ChEBI" id="CHEBI:15377"/>
        <dbReference type="ChEBI" id="CHEBI:15378"/>
        <dbReference type="ChEBI" id="CHEBI:64479"/>
        <dbReference type="ChEBI" id="CHEBI:78483"/>
        <dbReference type="EC" id="3.1.2.14"/>
    </reaction>
    <physiologicalReaction direction="left-to-right" evidence="39">
        <dbReference type="Rhea" id="RHEA:41933"/>
    </physiologicalReaction>
</comment>
<dbReference type="Gene3D" id="3.40.366.10">
    <property type="entry name" value="Malonyl-Coenzyme A Acyl Carrier Protein, domain 2"/>
    <property type="match status" value="1"/>
</dbReference>
<dbReference type="SMART" id="SM00825">
    <property type="entry name" value="PKS_KS"/>
    <property type="match status" value="1"/>
</dbReference>
<name>A0ABD2A7X5_VESSQ</name>
<dbReference type="InterPro" id="IPR013968">
    <property type="entry name" value="PKS_KR"/>
</dbReference>
<evidence type="ECO:0000256" key="19">
    <source>
        <dbReference type="ARBA" id="ARBA00023442"/>
    </source>
</evidence>
<evidence type="ECO:0000256" key="21">
    <source>
        <dbReference type="ARBA" id="ARBA00047394"/>
    </source>
</evidence>
<comment type="catalytic activity">
    <reaction evidence="34">
        <text>(2E)-octenoyl-[ACP] + NADPH + H(+) = octanoyl-[ACP] + NADP(+)</text>
        <dbReference type="Rhea" id="RHEA:41848"/>
        <dbReference type="Rhea" id="RHEA-COMP:9635"/>
        <dbReference type="Rhea" id="RHEA-COMP:9636"/>
        <dbReference type="ChEBI" id="CHEBI:15378"/>
        <dbReference type="ChEBI" id="CHEBI:57783"/>
        <dbReference type="ChEBI" id="CHEBI:58349"/>
        <dbReference type="ChEBI" id="CHEBI:78462"/>
        <dbReference type="ChEBI" id="CHEBI:78463"/>
    </reaction>
    <physiologicalReaction direction="left-to-right" evidence="34">
        <dbReference type="Rhea" id="RHEA:41849"/>
    </physiologicalReaction>
</comment>
<comment type="catalytic activity">
    <reaction evidence="10">
        <text>(3R)-hydroxyoctanoyl-[ACP] = (2E)-octenoyl-[ACP] + H2O</text>
        <dbReference type="Rhea" id="RHEA:41844"/>
        <dbReference type="Rhea" id="RHEA-COMP:9634"/>
        <dbReference type="Rhea" id="RHEA-COMP:9635"/>
        <dbReference type="ChEBI" id="CHEBI:15377"/>
        <dbReference type="ChEBI" id="CHEBI:78461"/>
        <dbReference type="ChEBI" id="CHEBI:78462"/>
    </reaction>
    <physiologicalReaction direction="left-to-right" evidence="10">
        <dbReference type="Rhea" id="RHEA:41845"/>
    </physiologicalReaction>
</comment>
<evidence type="ECO:0000256" key="17">
    <source>
        <dbReference type="ARBA" id="ARBA00023401"/>
    </source>
</evidence>
<evidence type="ECO:0000256" key="34">
    <source>
        <dbReference type="ARBA" id="ARBA00048420"/>
    </source>
</evidence>
<dbReference type="SUPFAM" id="SSF50129">
    <property type="entry name" value="GroES-like"/>
    <property type="match status" value="1"/>
</dbReference>
<dbReference type="SMART" id="SM00822">
    <property type="entry name" value="PKS_KR"/>
    <property type="match status" value="1"/>
</dbReference>
<gene>
    <name evidence="54" type="ORF">V1478_013576</name>
</gene>
<comment type="catalytic activity">
    <reaction evidence="43">
        <text>(2E)-tetradecenoyl-[ACP] + NADPH + H(+) = tetradecanoyl-[ACP] + NADP(+)</text>
        <dbReference type="Rhea" id="RHEA:41896"/>
        <dbReference type="Rhea" id="RHEA-COMP:9647"/>
        <dbReference type="Rhea" id="RHEA-COMP:9648"/>
        <dbReference type="ChEBI" id="CHEBI:15378"/>
        <dbReference type="ChEBI" id="CHEBI:57783"/>
        <dbReference type="ChEBI" id="CHEBI:58349"/>
        <dbReference type="ChEBI" id="CHEBI:78475"/>
        <dbReference type="ChEBI" id="CHEBI:78477"/>
    </reaction>
    <physiologicalReaction direction="left-to-right" evidence="43">
        <dbReference type="Rhea" id="RHEA:41897"/>
    </physiologicalReaction>
</comment>
<evidence type="ECO:0000256" key="50">
    <source>
        <dbReference type="PROSITE-ProRule" id="PRU01363"/>
    </source>
</evidence>
<evidence type="ECO:0000256" key="46">
    <source>
        <dbReference type="ARBA" id="ARBA00049422"/>
    </source>
</evidence>
<dbReference type="InterPro" id="IPR009081">
    <property type="entry name" value="PP-bd_ACP"/>
</dbReference>
<accession>A0ABD2A7X5</accession>
<evidence type="ECO:0000256" key="23">
    <source>
        <dbReference type="ARBA" id="ARBA00047440"/>
    </source>
</evidence>
<evidence type="ECO:0000256" key="49">
    <source>
        <dbReference type="ARBA" id="ARBA00049533"/>
    </source>
</evidence>
<comment type="catalytic activity">
    <reaction evidence="47">
        <text>butanoyl-[ACP] + malonyl-[ACP] + H(+) = 3-oxohexanoyl-[ACP] + holo-[ACP] + CO2</text>
        <dbReference type="Rhea" id="RHEA:41820"/>
        <dbReference type="Rhea" id="RHEA-COMP:9623"/>
        <dbReference type="Rhea" id="RHEA-COMP:9628"/>
        <dbReference type="Rhea" id="RHEA-COMP:9629"/>
        <dbReference type="Rhea" id="RHEA-COMP:9685"/>
        <dbReference type="ChEBI" id="CHEBI:15378"/>
        <dbReference type="ChEBI" id="CHEBI:16526"/>
        <dbReference type="ChEBI" id="CHEBI:64479"/>
        <dbReference type="ChEBI" id="CHEBI:78449"/>
        <dbReference type="ChEBI" id="CHEBI:78454"/>
        <dbReference type="ChEBI" id="CHEBI:78456"/>
    </reaction>
    <physiologicalReaction direction="left-to-right" evidence="47">
        <dbReference type="Rhea" id="RHEA:41821"/>
    </physiologicalReaction>
</comment>
<comment type="catalytic activity">
    <reaction evidence="13">
        <text>(3R)-hydroxydecanoyl-[ACP] = (2E)-decenoyl-[ACP] + H2O</text>
        <dbReference type="Rhea" id="RHEA:41860"/>
        <dbReference type="Rhea" id="RHEA-COMP:9638"/>
        <dbReference type="Rhea" id="RHEA-COMP:9639"/>
        <dbReference type="ChEBI" id="CHEBI:15377"/>
        <dbReference type="ChEBI" id="CHEBI:78466"/>
        <dbReference type="ChEBI" id="CHEBI:78467"/>
    </reaction>
    <physiologicalReaction direction="left-to-right" evidence="13">
        <dbReference type="Rhea" id="RHEA:41861"/>
    </physiologicalReaction>
</comment>
<dbReference type="GO" id="GO:0141148">
    <property type="term" value="F:enoyl-[acyl-carrier-protein] reductase (NADPH) activity"/>
    <property type="evidence" value="ECO:0007669"/>
    <property type="project" value="UniProtKB-EC"/>
</dbReference>
<dbReference type="GO" id="GO:0004315">
    <property type="term" value="F:3-oxoacyl-[acyl-carrier-protein] synthase activity"/>
    <property type="evidence" value="ECO:0007669"/>
    <property type="project" value="UniProtKB-EC"/>
</dbReference>
<dbReference type="InterPro" id="IPR020841">
    <property type="entry name" value="PKS_Beta-ketoAc_synthase_dom"/>
</dbReference>
<dbReference type="Pfam" id="PF08659">
    <property type="entry name" value="KR"/>
    <property type="match status" value="1"/>
</dbReference>
<evidence type="ECO:0000256" key="20">
    <source>
        <dbReference type="ARBA" id="ARBA00047300"/>
    </source>
</evidence>
<comment type="pathway">
    <text evidence="1">Lipid metabolism.</text>
</comment>
<dbReference type="Gene3D" id="3.10.129.110">
    <property type="entry name" value="Polyketide synthase dehydratase"/>
    <property type="match status" value="1"/>
</dbReference>
<evidence type="ECO:0000256" key="9">
    <source>
        <dbReference type="ARBA" id="ARBA00023268"/>
    </source>
</evidence>
<dbReference type="CDD" id="cd08954">
    <property type="entry name" value="KR_1_FAS_SDR_x"/>
    <property type="match status" value="1"/>
</dbReference>
<comment type="catalytic activity">
    <reaction evidence="42">
        <text>decanoyl-[ACP] + malonyl-[ACP] + H(+) = 3-oxododecanoyl-[ACP] + holo-[ACP] + CO2</text>
        <dbReference type="Rhea" id="RHEA:41868"/>
        <dbReference type="Rhea" id="RHEA-COMP:9623"/>
        <dbReference type="Rhea" id="RHEA-COMP:9640"/>
        <dbReference type="Rhea" id="RHEA-COMP:9641"/>
        <dbReference type="Rhea" id="RHEA-COMP:9685"/>
        <dbReference type="ChEBI" id="CHEBI:15378"/>
        <dbReference type="ChEBI" id="CHEBI:16526"/>
        <dbReference type="ChEBI" id="CHEBI:64479"/>
        <dbReference type="ChEBI" id="CHEBI:78449"/>
        <dbReference type="ChEBI" id="CHEBI:78468"/>
        <dbReference type="ChEBI" id="CHEBI:78469"/>
    </reaction>
    <physiologicalReaction direction="left-to-right" evidence="42">
        <dbReference type="Rhea" id="RHEA:41869"/>
    </physiologicalReaction>
</comment>
<evidence type="ECO:0000259" key="51">
    <source>
        <dbReference type="PROSITE" id="PS50075"/>
    </source>
</evidence>
<evidence type="ECO:0000256" key="6">
    <source>
        <dbReference type="ARBA" id="ARBA00022857"/>
    </source>
</evidence>
<comment type="catalytic activity">
    <reaction evidence="30">
        <text>acetyl-[ACP] + malonyl-[ACP] + H(+) = 3-oxobutanoyl-[ACP] + holo-[ACP] + CO2</text>
        <dbReference type="Rhea" id="RHEA:41800"/>
        <dbReference type="Rhea" id="RHEA-COMP:9621"/>
        <dbReference type="Rhea" id="RHEA-COMP:9623"/>
        <dbReference type="Rhea" id="RHEA-COMP:9625"/>
        <dbReference type="Rhea" id="RHEA-COMP:9685"/>
        <dbReference type="ChEBI" id="CHEBI:15378"/>
        <dbReference type="ChEBI" id="CHEBI:16526"/>
        <dbReference type="ChEBI" id="CHEBI:64479"/>
        <dbReference type="ChEBI" id="CHEBI:78446"/>
        <dbReference type="ChEBI" id="CHEBI:78449"/>
        <dbReference type="ChEBI" id="CHEBI:78450"/>
    </reaction>
    <physiologicalReaction direction="left-to-right" evidence="30">
        <dbReference type="Rhea" id="RHEA:41801"/>
    </physiologicalReaction>
</comment>
<evidence type="ECO:0000256" key="24">
    <source>
        <dbReference type="ARBA" id="ARBA00047451"/>
    </source>
</evidence>
<comment type="catalytic activity">
    <reaction evidence="27">
        <text>(2E)-hexadecenoyl-[ACP] + NADPH + H(+) = hexadecanoyl-[ACP] + NADP(+)</text>
        <dbReference type="Rhea" id="RHEA:41912"/>
        <dbReference type="Rhea" id="RHEA-COMP:9651"/>
        <dbReference type="Rhea" id="RHEA-COMP:9652"/>
        <dbReference type="ChEBI" id="CHEBI:15378"/>
        <dbReference type="ChEBI" id="CHEBI:57783"/>
        <dbReference type="ChEBI" id="CHEBI:58349"/>
        <dbReference type="ChEBI" id="CHEBI:78481"/>
        <dbReference type="ChEBI" id="CHEBI:78483"/>
    </reaction>
    <physiologicalReaction direction="left-to-right" evidence="27">
        <dbReference type="Rhea" id="RHEA:41913"/>
    </physiologicalReaction>
</comment>
<dbReference type="InterPro" id="IPR020806">
    <property type="entry name" value="PKS_PP-bd"/>
</dbReference>
<evidence type="ECO:0000256" key="2">
    <source>
        <dbReference type="ARBA" id="ARBA00022450"/>
    </source>
</evidence>
<dbReference type="Gene3D" id="3.30.70.3290">
    <property type="match status" value="1"/>
</dbReference>
<evidence type="ECO:0000256" key="14">
    <source>
        <dbReference type="ARBA" id="ARBA00023394"/>
    </source>
</evidence>
<comment type="catalytic activity">
    <reaction evidence="20">
        <text>3-oxooctadecanoyl-[ACP] + NADPH + H(+) = (3R)-hydroxyoctadecanoyl-[ACP] + NADP(+)</text>
        <dbReference type="Rhea" id="RHEA:41920"/>
        <dbReference type="Rhea" id="RHEA-COMP:9653"/>
        <dbReference type="Rhea" id="RHEA-COMP:9654"/>
        <dbReference type="ChEBI" id="CHEBI:15378"/>
        <dbReference type="ChEBI" id="CHEBI:57783"/>
        <dbReference type="ChEBI" id="CHEBI:58349"/>
        <dbReference type="ChEBI" id="CHEBI:78487"/>
        <dbReference type="ChEBI" id="CHEBI:78488"/>
    </reaction>
    <physiologicalReaction direction="left-to-right" evidence="20">
        <dbReference type="Rhea" id="RHEA:41921"/>
    </physiologicalReaction>
</comment>
<evidence type="ECO:0000256" key="40">
    <source>
        <dbReference type="ARBA" id="ARBA00048935"/>
    </source>
</evidence>
<dbReference type="SMART" id="SM00827">
    <property type="entry name" value="PKS_AT"/>
    <property type="match status" value="1"/>
</dbReference>
<feature type="region of interest" description="N-terminal hotdog fold" evidence="50">
    <location>
        <begin position="864"/>
        <end position="990"/>
    </location>
</feature>
<comment type="catalytic activity">
    <reaction evidence="18">
        <text>(3R)-hydroxybutanoyl-[ACP] = (2E)-butenoyl-[ACP] + H2O</text>
        <dbReference type="Rhea" id="RHEA:41808"/>
        <dbReference type="Rhea" id="RHEA-COMP:9626"/>
        <dbReference type="Rhea" id="RHEA-COMP:9627"/>
        <dbReference type="ChEBI" id="CHEBI:15377"/>
        <dbReference type="ChEBI" id="CHEBI:78451"/>
        <dbReference type="ChEBI" id="CHEBI:78453"/>
    </reaction>
    <physiologicalReaction direction="left-to-right" evidence="18">
        <dbReference type="Rhea" id="RHEA:41809"/>
    </physiologicalReaction>
</comment>
<dbReference type="InterPro" id="IPR016035">
    <property type="entry name" value="Acyl_Trfase/lysoPLipase"/>
</dbReference>
<evidence type="ECO:0000256" key="8">
    <source>
        <dbReference type="ARBA" id="ARBA00022990"/>
    </source>
</evidence>
<comment type="catalytic activity">
    <reaction evidence="37">
        <text>a 2,3-saturated acyl-[ACP] + NADP(+) = a (2E)-enoyl-[ACP] + NADPH + H(+)</text>
        <dbReference type="Rhea" id="RHEA:22564"/>
        <dbReference type="Rhea" id="RHEA-COMP:9925"/>
        <dbReference type="Rhea" id="RHEA-COMP:9926"/>
        <dbReference type="ChEBI" id="CHEBI:15378"/>
        <dbReference type="ChEBI" id="CHEBI:57783"/>
        <dbReference type="ChEBI" id="CHEBI:58349"/>
        <dbReference type="ChEBI" id="CHEBI:78784"/>
        <dbReference type="ChEBI" id="CHEBI:78785"/>
        <dbReference type="EC" id="1.3.1.39"/>
    </reaction>
    <physiologicalReaction direction="right-to-left" evidence="37">
        <dbReference type="Rhea" id="RHEA:22566"/>
    </physiologicalReaction>
</comment>
<dbReference type="SUPFAM" id="SSF53474">
    <property type="entry name" value="alpha/beta-Hydrolases"/>
    <property type="match status" value="1"/>
</dbReference>
<dbReference type="InterPro" id="IPR014043">
    <property type="entry name" value="Acyl_transferase_dom"/>
</dbReference>
<dbReference type="InterPro" id="IPR036291">
    <property type="entry name" value="NAD(P)-bd_dom_sf"/>
</dbReference>
<dbReference type="GO" id="GO:0019171">
    <property type="term" value="F:(3R)-hydroxyacyl-[acyl-carrier-protein] dehydratase activity"/>
    <property type="evidence" value="ECO:0007669"/>
    <property type="project" value="UniProtKB-EC"/>
</dbReference>
<dbReference type="InterPro" id="IPR014030">
    <property type="entry name" value="Ketoacyl_synth_N"/>
</dbReference>
<evidence type="ECO:0000256" key="25">
    <source>
        <dbReference type="ARBA" id="ARBA00047500"/>
    </source>
</evidence>
<comment type="catalytic activity">
    <reaction evidence="41">
        <text>(2E)-octadecenoyl-[ACP] + NADPH + H(+) = octadecanoyl-[ACP] + NADP(+)</text>
        <dbReference type="Rhea" id="RHEA:41928"/>
        <dbReference type="Rhea" id="RHEA-COMP:9655"/>
        <dbReference type="Rhea" id="RHEA-COMP:9656"/>
        <dbReference type="ChEBI" id="CHEBI:15378"/>
        <dbReference type="ChEBI" id="CHEBI:57783"/>
        <dbReference type="ChEBI" id="CHEBI:58349"/>
        <dbReference type="ChEBI" id="CHEBI:78489"/>
        <dbReference type="ChEBI" id="CHEBI:78495"/>
    </reaction>
    <physiologicalReaction direction="left-to-right" evidence="41">
        <dbReference type="Rhea" id="RHEA:41929"/>
    </physiologicalReaction>
</comment>
<dbReference type="InterPro" id="IPR049552">
    <property type="entry name" value="PKS_DH_N"/>
</dbReference>
<keyword evidence="4" id="KW-0808">Transferase</keyword>
<comment type="catalytic activity">
    <reaction evidence="29">
        <text>3-oxobutanoyl-[ACP] + NADPH + H(+) = (3R)-hydroxybutanoyl-[ACP] + NADP(+)</text>
        <dbReference type="Rhea" id="RHEA:41804"/>
        <dbReference type="Rhea" id="RHEA-COMP:9625"/>
        <dbReference type="Rhea" id="RHEA-COMP:9626"/>
        <dbReference type="ChEBI" id="CHEBI:15378"/>
        <dbReference type="ChEBI" id="CHEBI:57783"/>
        <dbReference type="ChEBI" id="CHEBI:58349"/>
        <dbReference type="ChEBI" id="CHEBI:78450"/>
        <dbReference type="ChEBI" id="CHEBI:78451"/>
    </reaction>
    <physiologicalReaction direction="left-to-right" evidence="29">
        <dbReference type="Rhea" id="RHEA:41805"/>
    </physiologicalReaction>
</comment>
<dbReference type="InterPro" id="IPR018201">
    <property type="entry name" value="Ketoacyl_synth_AS"/>
</dbReference>
<dbReference type="Proteomes" id="UP001607302">
    <property type="component" value="Unassembled WGS sequence"/>
</dbReference>
<dbReference type="InterPro" id="IPR029058">
    <property type="entry name" value="AB_hydrolase_fold"/>
</dbReference>
<comment type="catalytic activity">
    <reaction evidence="49">
        <text>octanoyl-[ACP] + malonyl-[ACP] + H(+) = 3-oxodecanoyl-[ACP] + holo-[ACP] + CO2</text>
        <dbReference type="Rhea" id="RHEA:41852"/>
        <dbReference type="Rhea" id="RHEA-COMP:9623"/>
        <dbReference type="Rhea" id="RHEA-COMP:9636"/>
        <dbReference type="Rhea" id="RHEA-COMP:9637"/>
        <dbReference type="Rhea" id="RHEA-COMP:9685"/>
        <dbReference type="ChEBI" id="CHEBI:15378"/>
        <dbReference type="ChEBI" id="CHEBI:16526"/>
        <dbReference type="ChEBI" id="CHEBI:64479"/>
        <dbReference type="ChEBI" id="CHEBI:78449"/>
        <dbReference type="ChEBI" id="CHEBI:78463"/>
        <dbReference type="ChEBI" id="CHEBI:78464"/>
    </reaction>
    <physiologicalReaction direction="left-to-right" evidence="49">
        <dbReference type="Rhea" id="RHEA:41853"/>
    </physiologicalReaction>
</comment>
<dbReference type="EMBL" id="JAUDFV010000154">
    <property type="protein sequence ID" value="KAL2715900.1"/>
    <property type="molecule type" value="Genomic_DNA"/>
</dbReference>
<dbReference type="Gene3D" id="1.10.1200.10">
    <property type="entry name" value="ACP-like"/>
    <property type="match status" value="1"/>
</dbReference>
<dbReference type="PROSITE" id="PS00606">
    <property type="entry name" value="KS3_1"/>
    <property type="match status" value="1"/>
</dbReference>
<dbReference type="SUPFAM" id="SSF47336">
    <property type="entry name" value="ACP-like"/>
    <property type="match status" value="1"/>
</dbReference>
<dbReference type="InterPro" id="IPR013149">
    <property type="entry name" value="ADH-like_C"/>
</dbReference>
<dbReference type="Gene3D" id="3.40.47.10">
    <property type="match status" value="1"/>
</dbReference>
<comment type="catalytic activity">
    <reaction evidence="15">
        <text>(3R)-hydroxytetradecanoyl-[ACP] = (2E)-tetradecenoyl-[ACP] + H2O</text>
        <dbReference type="Rhea" id="RHEA:41892"/>
        <dbReference type="Rhea" id="RHEA-COMP:9646"/>
        <dbReference type="Rhea" id="RHEA-COMP:9647"/>
        <dbReference type="ChEBI" id="CHEBI:15377"/>
        <dbReference type="ChEBI" id="CHEBI:78474"/>
        <dbReference type="ChEBI" id="CHEBI:78475"/>
    </reaction>
    <physiologicalReaction direction="left-to-right" evidence="15">
        <dbReference type="Rhea" id="RHEA:41893"/>
    </physiologicalReaction>
</comment>
<dbReference type="InterPro" id="IPR020843">
    <property type="entry name" value="ER"/>
</dbReference>
<comment type="catalytic activity">
    <reaction evidence="11">
        <text>(3R)-hydroxydodecanoyl-[ACP] = (2E)-dodecenoyl-[ACP] + H2O</text>
        <dbReference type="Rhea" id="RHEA:41876"/>
        <dbReference type="Rhea" id="RHEA-COMP:9642"/>
        <dbReference type="Rhea" id="RHEA-COMP:9643"/>
        <dbReference type="ChEBI" id="CHEBI:15377"/>
        <dbReference type="ChEBI" id="CHEBI:78470"/>
        <dbReference type="ChEBI" id="CHEBI:78472"/>
    </reaction>
    <physiologicalReaction direction="left-to-right" evidence="11">
        <dbReference type="Rhea" id="RHEA:41877"/>
    </physiologicalReaction>
</comment>
<dbReference type="InterPro" id="IPR032821">
    <property type="entry name" value="PKS_assoc"/>
</dbReference>
<keyword evidence="8" id="KW-0007">Acetylation</keyword>
<dbReference type="Pfam" id="PF00107">
    <property type="entry name" value="ADH_zinc_N"/>
    <property type="match status" value="1"/>
</dbReference>
<evidence type="ECO:0000313" key="55">
    <source>
        <dbReference type="Proteomes" id="UP001607302"/>
    </source>
</evidence>
<evidence type="ECO:0000256" key="39">
    <source>
        <dbReference type="ARBA" id="ARBA00048704"/>
    </source>
</evidence>
<comment type="catalytic activity">
    <reaction evidence="23">
        <text>3-oxodecanoyl-[ACP] + NADPH + H(+) = (3R)-hydroxydecanoyl-[ACP] + NADP(+)</text>
        <dbReference type="Rhea" id="RHEA:41856"/>
        <dbReference type="Rhea" id="RHEA-COMP:9637"/>
        <dbReference type="Rhea" id="RHEA-COMP:9638"/>
        <dbReference type="ChEBI" id="CHEBI:15378"/>
        <dbReference type="ChEBI" id="CHEBI:57783"/>
        <dbReference type="ChEBI" id="CHEBI:58349"/>
        <dbReference type="ChEBI" id="CHEBI:78464"/>
        <dbReference type="ChEBI" id="CHEBI:78466"/>
    </reaction>
    <physiologicalReaction direction="left-to-right" evidence="23">
        <dbReference type="Rhea" id="RHEA:41857"/>
    </physiologicalReaction>
</comment>
<reference evidence="54 55" key="1">
    <citation type="journal article" date="2024" name="Ann. Entomol. Soc. Am.">
        <title>Genomic analyses of the southern and eastern yellowjacket wasps (Hymenoptera: Vespidae) reveal evolutionary signatures of social life.</title>
        <authorList>
            <person name="Catto M.A."/>
            <person name="Caine P.B."/>
            <person name="Orr S.E."/>
            <person name="Hunt B.G."/>
            <person name="Goodisman M.A.D."/>
        </authorList>
    </citation>
    <scope>NUCLEOTIDE SEQUENCE [LARGE SCALE GENOMIC DNA]</scope>
    <source>
        <strain evidence="54">233</strain>
        <tissue evidence="54">Head and thorax</tissue>
    </source>
</reference>
<sequence length="2397" mass="269146">MTEYKKLKESYKFFKYANPEPGEEVIISGFAGRFPKSNNVEELKDNLFNGKDCITDENCRWEQDHPEIPKRIGKINNIQKFDALFFGIHFKQAHIMDPMSRMMLEHTYEAIVDAGINPEDIRGTRTGVFIATCFVDSEASWLLGKIKVNGFGITGCSRDMMAQNISFWLGATGPSFVIDSGCSSSLYAMEHAYRAIRSGQCDYAIVAGSNLCLHPYVTRQVTGLGVLNQDGRCKVFDEDANGYVRSEGVSVAFLQKAKTAKRIYATIIHAKTNCDGYKEEGITFPSNERQSIFLKEFYKECGVSMACIPYIEAHGTGTIIGDLVELNSIDHIFTNNRVNPLKVGSIKSNIGHTEGASGISSIAKVIISMELGLIPPNINFNRPRKDIQALTEGRIEVVTESTPLEGEYIGINSFGFGGANAHLLLKSNPKIKFNNGLPDDDLPRVVAVSGRTVEAVDTILNAIDNRPVDVEFIRLLHDIHLKTIPGHLYRGYTITDSKASDTKIREIESFSGTKRPICFVFSGMDSQWLEIGQALMRFAIFAESIEKCNTVLKSLKLNAYEILTERNDDMLDNILHSFIGITAVQIGIVDLLTSMGVLPDYMIGYSVGELGCAYADGSFTTEETILAAYSQGISVIEAKIPHFSVAVVGLGYKDVRDLCPDDIDVAYHNGSESSTIIGPAESTKAFVEKLQTSEIIAKVLSKKRIPYHSRYIATVELNLLANLKKVIQVAKPRSRKWLSTSVSRNEWSTSRARFSSAEYFTNNLMRPVLFEETSIFIPNNAVTIQIAPHSHFLQEILGKLFQTTVMNIELNLRDPKNTVKIFLQALGKLYNAGLQLDLAKLYPSVKYPVSRGTPMISPLIRWEHSNEWFITHFKKQDKLVSGERIVSIAITDEDFQYINGHVVDGRNLFPATGYLCLVWESFGMMMEQQYTEMSVIMENIKFNRATIVPKEGKVDMTVLMQKGSSKFEVVEGGAVIVTGNIRLATNLSKEKISFDVINRNIDVDKEEEELDEKDIYKEFKLRGYQYSGLFRSIHSTSVSRRKGYIEWKKNWVAFMDSMLQMIIFNLDTRDLVVPIGIQKLVINTNAHEQYLQSVRSLEKYVPVQFFKNIDVITAGGVEIHKIRLSEIARKRPINDPVIEEYKFTAYRDTRETSLREILTLSMHIALENVPMIKVKTIELVDDNDNIATEELVSPVLLDILNHIPMVEADVNVFASKNKLESIPKDVTVSKSNMIETDDTAPFAIGYGLLTEGKKNSLKKLLKSTKNGAFLLSREKRNISLDLSILQEFKLHIVLEKCTSEESWILLRKTNKIPEQTMIINVKSSEFNWLQKIQTILASEEEESISNKRIILVEEGNFESGLLGFINCLRKEPGGNIFRAVLIQDLKAPKFSLKLPLYSEQLETDLVTNVLRPGNTWGSYRHQLLSSREPRLTYHAIINQLSHGDLSTIRWVEGPITKDYPNEDLVSIHYASLNFKDMMLSTGKITPEIGSRKDVDCAIGFEYSGISISGRRIMGVNRNRCLSNFCQLDEIFSWTVPDNWSLEDAATVPCIYCTCIAALYINGDMQKGDKILIHAGSGGIGQAAINLALREGCEVFTTVGSPEKRKFIKETFPTIDDNHIGNSRDTSFEKMILQQTKGAGVDIILNCLMEDKLQASLRCLTHRGRFLEIGMFNLAANNQFNTRIFTNGISFHCVILDKIINTNDKVKKRVSSIFNKLLKENAIKPILRTVFGKHQVETALRFMAAGKHMGKVLIKIREENESPNTPILAEPSYTCIPHKSYVVLGGLGGFGLELIDWLVLRNAQNIVITSRNGVKNGYQRMRIKIWESYGVNIKILVGLDAAKKESCEHILKTAINNGPIDGIFNVTVSLKDSICRNQTPQTFEEPFIGKAWATKCLDETTRKLCPDLRHFVVFSSVSCGRGNAGQTNYGMANSIMESICEKRVGEGLPGLAIQWGAIGDVGLLTKMKYENKELLICGTLQQKISSCLEELNRFLVLDKSIVSSMVVAKKRKASDVDNVVDAVLNIMGIKDLKNIRPHTTLTELGMDSMMAAEIKQTLRREYEIYLTMQYIRRLNFARLMEMNIKPTDNSNSKNGRRDEIFASGRMLMQFFGENPSTEITISLKTNPEKGRNEIFFLPGIEGYCSIFKTLESKIKSPATCFQLAANCELKTIQEMANLFLPHMLEKLQDRNDFVLVGFSFGSLVAIELTRKLEAKGFNGRLVLIDGAPLHLKTLIQQQLHSSSQEELESNILLVVLNEFGSSNCVKLELELKKCNTWNEKINAFFNVLSPGQRELFLNGKQLNAILSLSVRLQAGMTYNPEPTPYLRTPITLFKPLLSSVRNAPYDYGLQNITEAKVDVHVVDGDHVTMLEDMKIAMAINGELFKVADGFESNLIKEN</sequence>
<dbReference type="Pfam" id="PF00698">
    <property type="entry name" value="Acyl_transf_1"/>
    <property type="match status" value="1"/>
</dbReference>
<dbReference type="PANTHER" id="PTHR43775">
    <property type="entry name" value="FATTY ACID SYNTHASE"/>
    <property type="match status" value="1"/>
</dbReference>
<dbReference type="PROSITE" id="PS52019">
    <property type="entry name" value="PKS_MFAS_DH"/>
    <property type="match status" value="1"/>
</dbReference>
<keyword evidence="7" id="KW-0663">Pyridoxal phosphate</keyword>
<comment type="catalytic activity">
    <reaction evidence="38">
        <text>holo-[ACP] + acetyl-CoA = acetyl-[ACP] + CoA</text>
        <dbReference type="Rhea" id="RHEA:41788"/>
        <dbReference type="Rhea" id="RHEA-COMP:9621"/>
        <dbReference type="Rhea" id="RHEA-COMP:9685"/>
        <dbReference type="ChEBI" id="CHEBI:57287"/>
        <dbReference type="ChEBI" id="CHEBI:57288"/>
        <dbReference type="ChEBI" id="CHEBI:64479"/>
        <dbReference type="ChEBI" id="CHEBI:78446"/>
        <dbReference type="EC" id="2.3.1.38"/>
    </reaction>
    <physiologicalReaction direction="left-to-right" evidence="38">
        <dbReference type="Rhea" id="RHEA:41789"/>
    </physiologicalReaction>
</comment>
<dbReference type="PROSITE" id="PS50075">
    <property type="entry name" value="CARRIER"/>
    <property type="match status" value="1"/>
</dbReference>
<evidence type="ECO:0000313" key="54">
    <source>
        <dbReference type="EMBL" id="KAL2715900.1"/>
    </source>
</evidence>
<keyword evidence="2" id="KW-0596">Phosphopantetheine</keyword>
<evidence type="ECO:0000256" key="43">
    <source>
        <dbReference type="ARBA" id="ARBA00049171"/>
    </source>
</evidence>
<comment type="catalytic activity">
    <reaction evidence="22">
        <text>a (3R)-hydroxyacyl-[ACP] + NADP(+) = a 3-oxoacyl-[ACP] + NADPH + H(+)</text>
        <dbReference type="Rhea" id="RHEA:17397"/>
        <dbReference type="Rhea" id="RHEA-COMP:9916"/>
        <dbReference type="Rhea" id="RHEA-COMP:9945"/>
        <dbReference type="ChEBI" id="CHEBI:15378"/>
        <dbReference type="ChEBI" id="CHEBI:57783"/>
        <dbReference type="ChEBI" id="CHEBI:58349"/>
        <dbReference type="ChEBI" id="CHEBI:78776"/>
        <dbReference type="ChEBI" id="CHEBI:78827"/>
        <dbReference type="EC" id="1.1.1.100"/>
    </reaction>
    <physiologicalReaction direction="right-to-left" evidence="22">
        <dbReference type="Rhea" id="RHEA:17399"/>
    </physiologicalReaction>
</comment>
<organism evidence="54 55">
    <name type="scientific">Vespula squamosa</name>
    <name type="common">Southern yellow jacket</name>
    <name type="synonym">Wasp</name>
    <dbReference type="NCBI Taxonomy" id="30214"/>
    <lineage>
        <taxon>Eukaryota</taxon>
        <taxon>Metazoa</taxon>
        <taxon>Ecdysozoa</taxon>
        <taxon>Arthropoda</taxon>
        <taxon>Hexapoda</taxon>
        <taxon>Insecta</taxon>
        <taxon>Pterygota</taxon>
        <taxon>Neoptera</taxon>
        <taxon>Endopterygota</taxon>
        <taxon>Hymenoptera</taxon>
        <taxon>Apocrita</taxon>
        <taxon>Aculeata</taxon>
        <taxon>Vespoidea</taxon>
        <taxon>Vespidae</taxon>
        <taxon>Vespinae</taxon>
        <taxon>Vespula</taxon>
    </lineage>
</organism>
<comment type="catalytic activity">
    <reaction evidence="35">
        <text>a fatty acyl-[ACP] + malonyl-[ACP] + H(+) = a 3-oxoacyl-[ACP] + holo-[ACP] + CO2</text>
        <dbReference type="Rhea" id="RHEA:22836"/>
        <dbReference type="Rhea" id="RHEA-COMP:9623"/>
        <dbReference type="Rhea" id="RHEA-COMP:9685"/>
        <dbReference type="Rhea" id="RHEA-COMP:9916"/>
        <dbReference type="Rhea" id="RHEA-COMP:14125"/>
        <dbReference type="ChEBI" id="CHEBI:15378"/>
        <dbReference type="ChEBI" id="CHEBI:16526"/>
        <dbReference type="ChEBI" id="CHEBI:64479"/>
        <dbReference type="ChEBI" id="CHEBI:78449"/>
        <dbReference type="ChEBI" id="CHEBI:78776"/>
        <dbReference type="ChEBI" id="CHEBI:138651"/>
        <dbReference type="EC" id="2.3.1.41"/>
    </reaction>
    <physiologicalReaction direction="left-to-right" evidence="35">
        <dbReference type="Rhea" id="RHEA:22837"/>
    </physiologicalReaction>
</comment>
<evidence type="ECO:0000256" key="42">
    <source>
        <dbReference type="ARBA" id="ARBA00049109"/>
    </source>
</evidence>
<comment type="catalytic activity">
    <reaction evidence="14">
        <text>a (3R)-hydroxyacyl-[ACP] = a (2E)-enoyl-[ACP] + H2O</text>
        <dbReference type="Rhea" id="RHEA:13097"/>
        <dbReference type="Rhea" id="RHEA-COMP:9925"/>
        <dbReference type="Rhea" id="RHEA-COMP:9945"/>
        <dbReference type="ChEBI" id="CHEBI:15377"/>
        <dbReference type="ChEBI" id="CHEBI:78784"/>
        <dbReference type="ChEBI" id="CHEBI:78827"/>
        <dbReference type="EC" id="4.2.1.59"/>
    </reaction>
    <physiologicalReaction direction="left-to-right" evidence="14">
        <dbReference type="Rhea" id="RHEA:13098"/>
    </physiologicalReaction>
</comment>
<comment type="catalytic activity">
    <reaction evidence="31">
        <text>hexadecanoyl-[ACP] + malonyl-[ACP] + H(+) = 3-oxooctadecanoyl-[ACP] + holo-[ACP] + CO2</text>
        <dbReference type="Rhea" id="RHEA:41916"/>
        <dbReference type="Rhea" id="RHEA-COMP:9623"/>
        <dbReference type="Rhea" id="RHEA-COMP:9652"/>
        <dbReference type="Rhea" id="RHEA-COMP:9653"/>
        <dbReference type="Rhea" id="RHEA-COMP:9685"/>
        <dbReference type="ChEBI" id="CHEBI:15378"/>
        <dbReference type="ChEBI" id="CHEBI:16526"/>
        <dbReference type="ChEBI" id="CHEBI:64479"/>
        <dbReference type="ChEBI" id="CHEBI:78449"/>
        <dbReference type="ChEBI" id="CHEBI:78483"/>
        <dbReference type="ChEBI" id="CHEBI:78487"/>
    </reaction>
    <physiologicalReaction direction="left-to-right" evidence="31">
        <dbReference type="Rhea" id="RHEA:41917"/>
    </physiologicalReaction>
</comment>
<dbReference type="CDD" id="cd05195">
    <property type="entry name" value="enoyl_red"/>
    <property type="match status" value="1"/>
</dbReference>
<evidence type="ECO:0000256" key="27">
    <source>
        <dbReference type="ARBA" id="ARBA00047810"/>
    </source>
</evidence>
<dbReference type="Pfam" id="PF02801">
    <property type="entry name" value="Ketoacyl-synt_C"/>
    <property type="match status" value="1"/>
</dbReference>
<dbReference type="SUPFAM" id="SSF53901">
    <property type="entry name" value="Thiolase-like"/>
    <property type="match status" value="1"/>
</dbReference>
<comment type="catalytic activity">
    <reaction evidence="36">
        <text>3-oxohexanoyl-[ACP] + NADPH + H(+) = (3R)-hydroxyhexanoyl-[ACP] + NADP(+)</text>
        <dbReference type="Rhea" id="RHEA:41824"/>
        <dbReference type="Rhea" id="RHEA-COMP:9629"/>
        <dbReference type="Rhea" id="RHEA-COMP:9630"/>
        <dbReference type="ChEBI" id="CHEBI:15378"/>
        <dbReference type="ChEBI" id="CHEBI:57783"/>
        <dbReference type="ChEBI" id="CHEBI:58349"/>
        <dbReference type="ChEBI" id="CHEBI:78456"/>
        <dbReference type="ChEBI" id="CHEBI:78457"/>
    </reaction>
    <physiologicalReaction direction="left-to-right" evidence="36">
        <dbReference type="Rhea" id="RHEA:41825"/>
    </physiologicalReaction>
</comment>
<comment type="catalytic activity">
    <reaction evidence="40">
        <text>3-oxotetradecanoyl-[ACP] + NADPH + H(+) = (3R)-hydroxytetradecanoyl-[ACP] + NADP(+)</text>
        <dbReference type="Rhea" id="RHEA:41888"/>
        <dbReference type="Rhea" id="RHEA-COMP:9645"/>
        <dbReference type="Rhea" id="RHEA-COMP:9646"/>
        <dbReference type="ChEBI" id="CHEBI:15378"/>
        <dbReference type="ChEBI" id="CHEBI:57783"/>
        <dbReference type="ChEBI" id="CHEBI:58349"/>
        <dbReference type="ChEBI" id="CHEBI:78473"/>
        <dbReference type="ChEBI" id="CHEBI:78474"/>
    </reaction>
    <physiologicalReaction direction="left-to-right" evidence="40">
        <dbReference type="Rhea" id="RHEA:41889"/>
    </physiologicalReaction>
</comment>
<comment type="catalytic activity">
    <reaction evidence="12">
        <text>(3R)-hydroxyhexanoyl-[ACP] = (2E)-hexenoyl-[ACP] + H2O</text>
        <dbReference type="Rhea" id="RHEA:41828"/>
        <dbReference type="Rhea" id="RHEA-COMP:9630"/>
        <dbReference type="Rhea" id="RHEA-COMP:9631"/>
        <dbReference type="ChEBI" id="CHEBI:15377"/>
        <dbReference type="ChEBI" id="CHEBI:78457"/>
        <dbReference type="ChEBI" id="CHEBI:78458"/>
    </reaction>
    <physiologicalReaction direction="left-to-right" evidence="12">
        <dbReference type="Rhea" id="RHEA:41829"/>
    </physiologicalReaction>
</comment>
<evidence type="ECO:0000256" key="7">
    <source>
        <dbReference type="ARBA" id="ARBA00022898"/>
    </source>
</evidence>
<evidence type="ECO:0000256" key="32">
    <source>
        <dbReference type="ARBA" id="ARBA00048281"/>
    </source>
</evidence>